<dbReference type="InterPro" id="IPR007110">
    <property type="entry name" value="Ig-like_dom"/>
</dbReference>
<keyword evidence="9" id="KW-0325">Glycoprotein</keyword>
<dbReference type="AlphaFoldDB" id="V8NFA2"/>
<dbReference type="GO" id="GO:0006955">
    <property type="term" value="P:immune response"/>
    <property type="evidence" value="ECO:0007669"/>
    <property type="project" value="TreeGrafter"/>
</dbReference>
<dbReference type="GO" id="GO:0009897">
    <property type="term" value="C:external side of plasma membrane"/>
    <property type="evidence" value="ECO:0007669"/>
    <property type="project" value="TreeGrafter"/>
</dbReference>
<keyword evidence="8" id="KW-1015">Disulfide bond</keyword>
<evidence type="ECO:0000256" key="3">
    <source>
        <dbReference type="ARBA" id="ARBA00022692"/>
    </source>
</evidence>
<evidence type="ECO:0000256" key="2">
    <source>
        <dbReference type="ARBA" id="ARBA00022451"/>
    </source>
</evidence>
<dbReference type="EMBL" id="AZIM01004776">
    <property type="protein sequence ID" value="ETE60318.1"/>
    <property type="molecule type" value="Genomic_DNA"/>
</dbReference>
<keyword evidence="14" id="KW-1185">Reference proteome</keyword>
<dbReference type="SMART" id="SM00407">
    <property type="entry name" value="IGc1"/>
    <property type="match status" value="1"/>
</dbReference>
<dbReference type="InterPro" id="IPR003006">
    <property type="entry name" value="Ig/MHC_CS"/>
</dbReference>
<name>V8NFA2_OPHHA</name>
<dbReference type="InterPro" id="IPR001039">
    <property type="entry name" value="MHC_I_a_a1/a2"/>
</dbReference>
<organism evidence="13 14">
    <name type="scientific">Ophiophagus hannah</name>
    <name type="common">King cobra</name>
    <name type="synonym">Naja hannah</name>
    <dbReference type="NCBI Taxonomy" id="8665"/>
    <lineage>
        <taxon>Eukaryota</taxon>
        <taxon>Metazoa</taxon>
        <taxon>Chordata</taxon>
        <taxon>Craniata</taxon>
        <taxon>Vertebrata</taxon>
        <taxon>Euteleostomi</taxon>
        <taxon>Lepidosauria</taxon>
        <taxon>Squamata</taxon>
        <taxon>Bifurcata</taxon>
        <taxon>Unidentata</taxon>
        <taxon>Episquamata</taxon>
        <taxon>Toxicofera</taxon>
        <taxon>Serpentes</taxon>
        <taxon>Colubroidea</taxon>
        <taxon>Elapidae</taxon>
        <taxon>Elapinae</taxon>
        <taxon>Ophiophagus</taxon>
    </lineage>
</organism>
<dbReference type="GO" id="GO:0005615">
    <property type="term" value="C:extracellular space"/>
    <property type="evidence" value="ECO:0007669"/>
    <property type="project" value="TreeGrafter"/>
</dbReference>
<evidence type="ECO:0000256" key="6">
    <source>
        <dbReference type="ARBA" id="ARBA00022989"/>
    </source>
</evidence>
<dbReference type="InterPro" id="IPR011161">
    <property type="entry name" value="MHC_I-like_Ag-recog"/>
</dbReference>
<keyword evidence="6" id="KW-1133">Transmembrane helix</keyword>
<dbReference type="FunFam" id="3.30.500.10:FF:000001">
    <property type="entry name" value="H-2 class I histocompatibility antigen, alpha chain"/>
    <property type="match status" value="2"/>
</dbReference>
<evidence type="ECO:0000256" key="7">
    <source>
        <dbReference type="ARBA" id="ARBA00023136"/>
    </source>
</evidence>
<dbReference type="PANTHER" id="PTHR16675">
    <property type="entry name" value="MHC CLASS I-RELATED"/>
    <property type="match status" value="1"/>
</dbReference>
<dbReference type="Pfam" id="PF07654">
    <property type="entry name" value="C1-set"/>
    <property type="match status" value="1"/>
</dbReference>
<dbReference type="Gene3D" id="2.60.40.10">
    <property type="entry name" value="Immunoglobulins"/>
    <property type="match status" value="1"/>
</dbReference>
<dbReference type="Proteomes" id="UP000018936">
    <property type="component" value="Unassembled WGS sequence"/>
</dbReference>
<evidence type="ECO:0000256" key="11">
    <source>
        <dbReference type="SAM" id="MobiDB-lite"/>
    </source>
</evidence>
<dbReference type="OrthoDB" id="8936120at2759"/>
<evidence type="ECO:0000313" key="13">
    <source>
        <dbReference type="EMBL" id="ETE60318.1"/>
    </source>
</evidence>
<gene>
    <name evidence="13" type="ORF">L345_13940</name>
</gene>
<dbReference type="InterPro" id="IPR011162">
    <property type="entry name" value="MHC_I/II-like_Ag-recog"/>
</dbReference>
<dbReference type="PROSITE" id="PS50835">
    <property type="entry name" value="IG_LIKE"/>
    <property type="match status" value="1"/>
</dbReference>
<dbReference type="PANTHER" id="PTHR16675:SF242">
    <property type="entry name" value="MAJOR HISTOCOMPATIBILITY COMPLEX CLASS I-RELATED GENE PROTEIN"/>
    <property type="match status" value="1"/>
</dbReference>
<dbReference type="SUPFAM" id="SSF48726">
    <property type="entry name" value="Immunoglobulin"/>
    <property type="match status" value="1"/>
</dbReference>
<evidence type="ECO:0000313" key="14">
    <source>
        <dbReference type="Proteomes" id="UP000018936"/>
    </source>
</evidence>
<evidence type="ECO:0000256" key="5">
    <source>
        <dbReference type="ARBA" id="ARBA00022859"/>
    </source>
</evidence>
<evidence type="ECO:0000256" key="9">
    <source>
        <dbReference type="ARBA" id="ARBA00023180"/>
    </source>
</evidence>
<dbReference type="GO" id="GO:0002474">
    <property type="term" value="P:antigen processing and presentation of peptide antigen via MHC class I"/>
    <property type="evidence" value="ECO:0007669"/>
    <property type="project" value="UniProtKB-KW"/>
</dbReference>
<dbReference type="InterPro" id="IPR003597">
    <property type="entry name" value="Ig_C1-set"/>
</dbReference>
<comment type="caution">
    <text evidence="13">The sequence shown here is derived from an EMBL/GenBank/DDBJ whole genome shotgun (WGS) entry which is preliminary data.</text>
</comment>
<feature type="region of interest" description="Disordered" evidence="11">
    <location>
        <begin position="197"/>
        <end position="222"/>
    </location>
</feature>
<dbReference type="InterPro" id="IPR013783">
    <property type="entry name" value="Ig-like_fold"/>
</dbReference>
<feature type="domain" description="Ig-like" evidence="12">
    <location>
        <begin position="406"/>
        <end position="502"/>
    </location>
</feature>
<dbReference type="FunFam" id="2.60.40.10:FF:000204">
    <property type="entry name" value="Major histocompatibility complex, class I-related protein"/>
    <property type="match status" value="1"/>
</dbReference>
<dbReference type="Pfam" id="PF00129">
    <property type="entry name" value="MHC_I"/>
    <property type="match status" value="2"/>
</dbReference>
<dbReference type="GO" id="GO:0042612">
    <property type="term" value="C:MHC class I protein complex"/>
    <property type="evidence" value="ECO:0007669"/>
    <property type="project" value="UniProtKB-KW"/>
</dbReference>
<evidence type="ECO:0000256" key="4">
    <source>
        <dbReference type="ARBA" id="ARBA00022729"/>
    </source>
</evidence>
<dbReference type="PROSITE" id="PS00290">
    <property type="entry name" value="IG_MHC"/>
    <property type="match status" value="1"/>
</dbReference>
<feature type="compositionally biased region" description="Low complexity" evidence="11">
    <location>
        <begin position="198"/>
        <end position="219"/>
    </location>
</feature>
<evidence type="ECO:0000256" key="1">
    <source>
        <dbReference type="ARBA" id="ARBA00004479"/>
    </source>
</evidence>
<protein>
    <recommendedName>
        <fullName evidence="12">Ig-like domain-containing protein</fullName>
    </recommendedName>
</protein>
<dbReference type="InterPro" id="IPR037055">
    <property type="entry name" value="MHC_I-like_Ag-recog_sf"/>
</dbReference>
<keyword evidence="5" id="KW-0391">Immunity</keyword>
<evidence type="ECO:0000259" key="12">
    <source>
        <dbReference type="PROSITE" id="PS50835"/>
    </source>
</evidence>
<dbReference type="PRINTS" id="PR01638">
    <property type="entry name" value="MHCCLASSI"/>
</dbReference>
<evidence type="ECO:0000256" key="8">
    <source>
        <dbReference type="ARBA" id="ARBA00023157"/>
    </source>
</evidence>
<proteinExistence type="inferred from homology"/>
<dbReference type="InterPro" id="IPR050208">
    <property type="entry name" value="MHC_class-I_related"/>
</dbReference>
<accession>V8NFA2</accession>
<reference evidence="13 14" key="1">
    <citation type="journal article" date="2013" name="Proc. Natl. Acad. Sci. U.S.A.">
        <title>The king cobra genome reveals dynamic gene evolution and adaptation in the snake venom system.</title>
        <authorList>
            <person name="Vonk F.J."/>
            <person name="Casewell N.R."/>
            <person name="Henkel C.V."/>
            <person name="Heimberg A.M."/>
            <person name="Jansen H.J."/>
            <person name="McCleary R.J."/>
            <person name="Kerkkamp H.M."/>
            <person name="Vos R.A."/>
            <person name="Guerreiro I."/>
            <person name="Calvete J.J."/>
            <person name="Wuster W."/>
            <person name="Woods A.E."/>
            <person name="Logan J.M."/>
            <person name="Harrison R.A."/>
            <person name="Castoe T.A."/>
            <person name="de Koning A.P."/>
            <person name="Pollock D.D."/>
            <person name="Yandell M."/>
            <person name="Calderon D."/>
            <person name="Renjifo C."/>
            <person name="Currier R.B."/>
            <person name="Salgado D."/>
            <person name="Pla D."/>
            <person name="Sanz L."/>
            <person name="Hyder A.S."/>
            <person name="Ribeiro J.M."/>
            <person name="Arntzen J.W."/>
            <person name="van den Thillart G.E."/>
            <person name="Boetzer M."/>
            <person name="Pirovano W."/>
            <person name="Dirks R.P."/>
            <person name="Spaink H.P."/>
            <person name="Duboule D."/>
            <person name="McGlinn E."/>
            <person name="Kini R.M."/>
            <person name="Richardson M.K."/>
        </authorList>
    </citation>
    <scope>NUCLEOTIDE SEQUENCE</scope>
    <source>
        <tissue evidence="13">Blood</tissue>
    </source>
</reference>
<dbReference type="InterPro" id="IPR036179">
    <property type="entry name" value="Ig-like_dom_sf"/>
</dbReference>
<feature type="non-terminal residue" evidence="13">
    <location>
        <position position="1"/>
    </location>
</feature>
<comment type="similarity">
    <text evidence="10">Belongs to the MHC class I family.</text>
</comment>
<keyword evidence="7" id="KW-0472">Membrane</keyword>
<keyword evidence="4" id="KW-0732">Signal</keyword>
<dbReference type="Gene3D" id="3.30.500.10">
    <property type="entry name" value="MHC class I-like antigen recognition-like"/>
    <property type="match status" value="2"/>
</dbReference>
<keyword evidence="2" id="KW-0490">MHC I</keyword>
<comment type="subcellular location">
    <subcellularLocation>
        <location evidence="1">Membrane</location>
        <topology evidence="1">Single-pass type I membrane protein</topology>
    </subcellularLocation>
</comment>
<evidence type="ECO:0000256" key="10">
    <source>
        <dbReference type="RuleBase" id="RU004439"/>
    </source>
</evidence>
<dbReference type="SUPFAM" id="SSF54452">
    <property type="entry name" value="MHC antigen-recognition domain"/>
    <property type="match status" value="2"/>
</dbReference>
<sequence length="619" mass="71696">MKYFYTAISEPSQGLPHFVSVGYMDDQLFSYYDSNSRRVKPQVSWIEKVGKEDPQYWDRNTERSRGDEEVFRENLETLRSRYNQSEGLHTWQNMYGCELWRDGSKGGFDQYGYEGRTFLSFDKETLTWVAPEPQAQITQRKWDALPGYNQREKAYLEEICIEWLEKHLSYGKETLLRTEARQRWRMGWRRTSAAWMASTPGRSMPPGRGTGRPGCRTPSMGASSHSLKYFSTAVSEPSQGLPQYITVGQVDGQVFVHYDSHSRRMQPRVSWIEKVGKEDPQYWERETQRERGSEETFRETLVTVRSRYNQSEGLHTWQSMYGCELQADGSKRGFLQYGYDGRTFLTFDKENLTWMAPDPQAQITQRKWDAVPGYNQRWKAYLEEECIEWLGRYLSYGNETLLRTEPPVVTVRRKTEVTVRGKREVEDRMVILVCHVYGFYPNDLIASWMRDGEVLEEDTFRGSLAPNADGTYYYWLSAWIDPNEQAGYQCHVEHVSLKKPLDLALEGERLQGGKAGLFGRLGGGGRGIWPQMCPGWCRCRDQTIELTSGDGNYRIPSQELADPDEMPSDPLLGLPCFLPPAPEIGFLLFTIPKRLTEFKGQKVTVCCCCKKEVAPYFMI</sequence>
<keyword evidence="3" id="KW-0812">Transmembrane</keyword>